<dbReference type="RefSeq" id="WP_193951214.1">
    <property type="nucleotide sequence ID" value="NZ_JADEYS010000001.1"/>
</dbReference>
<gene>
    <name evidence="3" type="ORF">IOQ59_00075</name>
</gene>
<evidence type="ECO:0000259" key="2">
    <source>
        <dbReference type="Pfam" id="PF06048"/>
    </source>
</evidence>
<evidence type="ECO:0000256" key="1">
    <source>
        <dbReference type="SAM" id="MobiDB-lite"/>
    </source>
</evidence>
<reference evidence="3" key="1">
    <citation type="submission" date="2020-10" db="EMBL/GenBank/DDBJ databases">
        <title>Bacterium isolated from coastal waters sediment.</title>
        <authorList>
            <person name="Chen R.-J."/>
            <person name="Lu D.-C."/>
            <person name="Zhu K.-L."/>
            <person name="Du Z.-J."/>
        </authorList>
    </citation>
    <scope>NUCLEOTIDE SEQUENCE</scope>
    <source>
        <strain evidence="3">N1Y112</strain>
    </source>
</reference>
<organism evidence="3 4">
    <name type="scientific">Pontibacterium sinense</name>
    <dbReference type="NCBI Taxonomy" id="2781979"/>
    <lineage>
        <taxon>Bacteria</taxon>
        <taxon>Pseudomonadati</taxon>
        <taxon>Pseudomonadota</taxon>
        <taxon>Gammaproteobacteria</taxon>
        <taxon>Oceanospirillales</taxon>
        <taxon>Oceanospirillaceae</taxon>
        <taxon>Pontibacterium</taxon>
    </lineage>
</organism>
<keyword evidence="4" id="KW-1185">Reference proteome</keyword>
<name>A0A8J7JXX4_9GAMM</name>
<sequence length="588" mass="64689">MNQLAFPPVREGYELNEDGTFKLVPSGKKDQPPKLVQLAYQPVWVDRQIYDNDSGGNWFTRLSFRTNAGFEQQCLISAGDLAGNHNAVCSQLGKLGVYVSPDLQLRREFIKYLMLGAATPPQPTVDQFGLHLGSGAFLLPQETIIPSWATQPVPELSAERAQDVGAIHQAGSFEEWQAIIAQAGTPLNIFMLSLAFTCVISRLMNAEAIGVHAYGGSSNGKTNSARIAASVFGNPGLEGASFIDKWYSSDNGIELKCKARDGLTLILDELRQFNGRFEAVTYTIFDGKGKTRMNGDLQRVQELSWFVNVISTGEFSAASMTRMTGGAVYMGAQIRLLDLPMMEMNSDSEVTLTSAEADRLRHALNTQYGTAGPEYVRRLFESSSSLDELRNKVGALMDEIGAELAPLFNKGNAVQRVLPKFALIQTAGEIAVDLGILPYTVEQVQGAVKSAIQAWLEGLEAPSDAERAVNALRSSVIENPQRIHYLRTDYQSSAPPVCYADRNFYYFTDEQIKKVIDHVTPTTVAKTLRDQGLLHTDEARRLKVKRAIPGFIKDKEPRVYAVHNSFIGEPQPTEPDDPVVTAKRKSSA</sequence>
<accession>A0A8J7JXX4</accession>
<dbReference type="EMBL" id="JADEYS010000001">
    <property type="protein sequence ID" value="MBE9395654.1"/>
    <property type="molecule type" value="Genomic_DNA"/>
</dbReference>
<feature type="domain" description="DUF927" evidence="2">
    <location>
        <begin position="13"/>
        <end position="294"/>
    </location>
</feature>
<dbReference type="Proteomes" id="UP000640333">
    <property type="component" value="Unassembled WGS sequence"/>
</dbReference>
<protein>
    <submittedName>
        <fullName evidence="3">DUF927 domain-containing protein</fullName>
    </submittedName>
</protein>
<dbReference type="Pfam" id="PF06048">
    <property type="entry name" value="DUF927"/>
    <property type="match status" value="1"/>
</dbReference>
<evidence type="ECO:0000313" key="4">
    <source>
        <dbReference type="Proteomes" id="UP000640333"/>
    </source>
</evidence>
<dbReference type="InterPro" id="IPR009270">
    <property type="entry name" value="DUF927"/>
</dbReference>
<comment type="caution">
    <text evidence="3">The sequence shown here is derived from an EMBL/GenBank/DDBJ whole genome shotgun (WGS) entry which is preliminary data.</text>
</comment>
<dbReference type="AlphaFoldDB" id="A0A8J7JXX4"/>
<feature type="region of interest" description="Disordered" evidence="1">
    <location>
        <begin position="566"/>
        <end position="588"/>
    </location>
</feature>
<evidence type="ECO:0000313" key="3">
    <source>
        <dbReference type="EMBL" id="MBE9395654.1"/>
    </source>
</evidence>
<proteinExistence type="predicted"/>